<dbReference type="InterPro" id="IPR003855">
    <property type="entry name" value="K+_transporter"/>
</dbReference>
<dbReference type="EMBL" id="PKPP01010668">
    <property type="protein sequence ID" value="PWA45625.1"/>
    <property type="molecule type" value="Genomic_DNA"/>
</dbReference>
<dbReference type="Proteomes" id="UP000245207">
    <property type="component" value="Unassembled WGS sequence"/>
</dbReference>
<protein>
    <submittedName>
        <fullName evidence="1">Potassium transporter</fullName>
    </submittedName>
</protein>
<dbReference type="AlphaFoldDB" id="A0A2U1L9D9"/>
<dbReference type="STRING" id="35608.A0A2U1L9D9"/>
<name>A0A2U1L9D9_ARTAN</name>
<dbReference type="PANTHER" id="PTHR30540:SF130">
    <property type="entry name" value="POTASSIUM TRANSPORTER"/>
    <property type="match status" value="1"/>
</dbReference>
<organism evidence="1 2">
    <name type="scientific">Artemisia annua</name>
    <name type="common">Sweet wormwood</name>
    <dbReference type="NCBI Taxonomy" id="35608"/>
    <lineage>
        <taxon>Eukaryota</taxon>
        <taxon>Viridiplantae</taxon>
        <taxon>Streptophyta</taxon>
        <taxon>Embryophyta</taxon>
        <taxon>Tracheophyta</taxon>
        <taxon>Spermatophyta</taxon>
        <taxon>Magnoliopsida</taxon>
        <taxon>eudicotyledons</taxon>
        <taxon>Gunneridae</taxon>
        <taxon>Pentapetalae</taxon>
        <taxon>asterids</taxon>
        <taxon>campanulids</taxon>
        <taxon>Asterales</taxon>
        <taxon>Asteraceae</taxon>
        <taxon>Asteroideae</taxon>
        <taxon>Anthemideae</taxon>
        <taxon>Artemisiinae</taxon>
        <taxon>Artemisia</taxon>
    </lineage>
</organism>
<sequence length="149" mass="16122">MIWAIGYSQTDERLTTYIRTPIHENSFAAKTKGWLEAHALKKNTLLLLVLVGTCMVIRDGILTPAISGKSPRDGILTPAISVLSASGGLKVNHPGMRNENNGSGRACKKLEDIQTTTWPGLNAWNCKFATLKDMHLLGAGKATCSFKIA</sequence>
<accession>A0A2U1L9D9</accession>
<comment type="caution">
    <text evidence="1">The sequence shown here is derived from an EMBL/GenBank/DDBJ whole genome shotgun (WGS) entry which is preliminary data.</text>
</comment>
<keyword evidence="2" id="KW-1185">Reference proteome</keyword>
<dbReference type="GO" id="GO:0016020">
    <property type="term" value="C:membrane"/>
    <property type="evidence" value="ECO:0007669"/>
    <property type="project" value="InterPro"/>
</dbReference>
<reference evidence="1 2" key="1">
    <citation type="journal article" date="2018" name="Mol. Plant">
        <title>The genome of Artemisia annua provides insight into the evolution of Asteraceae family and artemisinin biosynthesis.</title>
        <authorList>
            <person name="Shen Q."/>
            <person name="Zhang L."/>
            <person name="Liao Z."/>
            <person name="Wang S."/>
            <person name="Yan T."/>
            <person name="Shi P."/>
            <person name="Liu M."/>
            <person name="Fu X."/>
            <person name="Pan Q."/>
            <person name="Wang Y."/>
            <person name="Lv Z."/>
            <person name="Lu X."/>
            <person name="Zhang F."/>
            <person name="Jiang W."/>
            <person name="Ma Y."/>
            <person name="Chen M."/>
            <person name="Hao X."/>
            <person name="Li L."/>
            <person name="Tang Y."/>
            <person name="Lv G."/>
            <person name="Zhou Y."/>
            <person name="Sun X."/>
            <person name="Brodelius P.E."/>
            <person name="Rose J.K.C."/>
            <person name="Tang K."/>
        </authorList>
    </citation>
    <scope>NUCLEOTIDE SEQUENCE [LARGE SCALE GENOMIC DNA]</scope>
    <source>
        <strain evidence="2">cv. Huhao1</strain>
        <tissue evidence="1">Leaf</tissue>
    </source>
</reference>
<dbReference type="OrthoDB" id="504708at2759"/>
<evidence type="ECO:0000313" key="1">
    <source>
        <dbReference type="EMBL" id="PWA45625.1"/>
    </source>
</evidence>
<proteinExistence type="predicted"/>
<dbReference type="PANTHER" id="PTHR30540">
    <property type="entry name" value="OSMOTIC STRESS POTASSIUM TRANSPORTER"/>
    <property type="match status" value="1"/>
</dbReference>
<gene>
    <name evidence="1" type="ORF">CTI12_AA516000</name>
</gene>
<evidence type="ECO:0000313" key="2">
    <source>
        <dbReference type="Proteomes" id="UP000245207"/>
    </source>
</evidence>
<dbReference type="GO" id="GO:0015079">
    <property type="term" value="F:potassium ion transmembrane transporter activity"/>
    <property type="evidence" value="ECO:0007669"/>
    <property type="project" value="InterPro"/>
</dbReference>